<dbReference type="Gene3D" id="2.160.20.10">
    <property type="entry name" value="Single-stranded right-handed beta-helix, Pectin lyase-like"/>
    <property type="match status" value="1"/>
</dbReference>
<dbReference type="InterPro" id="IPR011050">
    <property type="entry name" value="Pectin_lyase_fold/virulence"/>
</dbReference>
<keyword evidence="2" id="KW-0624">Polysaccharide degradation</keyword>
<dbReference type="InterPro" id="IPR002022">
    <property type="entry name" value="Pec_lyase"/>
</dbReference>
<keyword evidence="3" id="KW-0732">Signal</keyword>
<evidence type="ECO:0000256" key="3">
    <source>
        <dbReference type="SAM" id="SignalP"/>
    </source>
</evidence>
<feature type="signal peptide" evidence="3">
    <location>
        <begin position="1"/>
        <end position="21"/>
    </location>
</feature>
<reference evidence="5" key="2">
    <citation type="journal article" date="2021" name="PeerJ">
        <title>Extensive microbial diversity within the chicken gut microbiome revealed by metagenomics and culture.</title>
        <authorList>
            <person name="Gilroy R."/>
            <person name="Ravi A."/>
            <person name="Getino M."/>
            <person name="Pursley I."/>
            <person name="Horton D.L."/>
            <person name="Alikhan N.F."/>
            <person name="Baker D."/>
            <person name="Gharbi K."/>
            <person name="Hall N."/>
            <person name="Watson M."/>
            <person name="Adriaenssens E.M."/>
            <person name="Foster-Nyarko E."/>
            <person name="Jarju S."/>
            <person name="Secka A."/>
            <person name="Antonio M."/>
            <person name="Oren A."/>
            <person name="Chaudhuri R.R."/>
            <person name="La Ragione R."/>
            <person name="Hildebrand F."/>
            <person name="Pallen M.J."/>
        </authorList>
    </citation>
    <scope>NUCLEOTIDE SEQUENCE</scope>
    <source>
        <strain evidence="5">G3-3990</strain>
    </source>
</reference>
<evidence type="ECO:0000313" key="5">
    <source>
        <dbReference type="EMBL" id="MBO8460841.1"/>
    </source>
</evidence>
<comment type="similarity">
    <text evidence="2">Belongs to the polysaccharide lyase 1 family.</text>
</comment>
<keyword evidence="1 2" id="KW-0456">Lyase</keyword>
<dbReference type="EMBL" id="JADIMG010000101">
    <property type="protein sequence ID" value="MBO8460841.1"/>
    <property type="molecule type" value="Genomic_DNA"/>
</dbReference>
<dbReference type="AlphaFoldDB" id="A0A9D9HW27"/>
<name>A0A9D9HW27_9BACT</name>
<accession>A0A9D9HW27</accession>
<dbReference type="SMART" id="SM00656">
    <property type="entry name" value="Amb_all"/>
    <property type="match status" value="1"/>
</dbReference>
<keyword evidence="2" id="KW-0964">Secreted</keyword>
<sequence length="472" mass="52241">MKKTILAFLFALAAMFGMTVAQTPDFSMIGYATLNGGTTGGAAGQTVTPTTFEELKQYVESELPYAILITKEFTTGVSTFVDETGSIVDATDAGARPTTFGAILKVKSNKTLLGVGSDAFFNRIGLVVQCQSNIIIRNIKFTMKDVPATRDGEYKILDTDGVTTVGDPDCIGIQADAESIPEAQRISQHIWVDHCEFYNEADAYHKDRYDGLLDVKNDVRNMTVSWCVFHDHSKAMLSGKGNSDEYNRTVTYHHNWFHNIYGSRLPLLRYGQHHYYNNLMENCDGDGLNLRIETNAYIEGCYFLNCKKPIFGKLSEGGQALLVDNLFSGCGKLPAECTNLDGADFEYLKESEEFNRACNFTPSELYSYTPDETTEVPDIVRQWAGVGKLPEETVDVIMPTKEETKIYNSGNVLTVESDAGAKLHLFTVNGQKVADYMVEGGRIDIRIDVAGCYIAMLEQDGKQLATTKILVP</sequence>
<feature type="chain" id="PRO_5039217561" description="Pectate lyase domain-containing protein" evidence="3">
    <location>
        <begin position="22"/>
        <end position="472"/>
    </location>
</feature>
<dbReference type="PANTHER" id="PTHR31683:SF18">
    <property type="entry name" value="PECTATE LYASE 21-RELATED"/>
    <property type="match status" value="1"/>
</dbReference>
<evidence type="ECO:0000256" key="2">
    <source>
        <dbReference type="RuleBase" id="RU361173"/>
    </source>
</evidence>
<dbReference type="GO" id="GO:0000272">
    <property type="term" value="P:polysaccharide catabolic process"/>
    <property type="evidence" value="ECO:0007669"/>
    <property type="project" value="UniProtKB-KW"/>
</dbReference>
<gene>
    <name evidence="5" type="ORF">IAA73_11015</name>
</gene>
<dbReference type="GO" id="GO:0030570">
    <property type="term" value="F:pectate lyase activity"/>
    <property type="evidence" value="ECO:0007669"/>
    <property type="project" value="InterPro"/>
</dbReference>
<evidence type="ECO:0000313" key="6">
    <source>
        <dbReference type="Proteomes" id="UP000823641"/>
    </source>
</evidence>
<dbReference type="SUPFAM" id="SSF51126">
    <property type="entry name" value="Pectin lyase-like"/>
    <property type="match status" value="1"/>
</dbReference>
<dbReference type="InterPro" id="IPR012334">
    <property type="entry name" value="Pectin_lyas_fold"/>
</dbReference>
<comment type="caution">
    <text evidence="5">The sequence shown here is derived from an EMBL/GenBank/DDBJ whole genome shotgun (WGS) entry which is preliminary data.</text>
</comment>
<comment type="subcellular location">
    <subcellularLocation>
        <location evidence="2">Secreted</location>
    </subcellularLocation>
</comment>
<dbReference type="PANTHER" id="PTHR31683">
    <property type="entry name" value="PECTATE LYASE 18-RELATED"/>
    <property type="match status" value="1"/>
</dbReference>
<evidence type="ECO:0000259" key="4">
    <source>
        <dbReference type="SMART" id="SM00656"/>
    </source>
</evidence>
<dbReference type="GO" id="GO:0005576">
    <property type="term" value="C:extracellular region"/>
    <property type="evidence" value="ECO:0007669"/>
    <property type="project" value="UniProtKB-SubCell"/>
</dbReference>
<organism evidence="5 6">
    <name type="scientific">Candidatus Gallipaludibacter merdavium</name>
    <dbReference type="NCBI Taxonomy" id="2840839"/>
    <lineage>
        <taxon>Bacteria</taxon>
        <taxon>Pseudomonadati</taxon>
        <taxon>Bacteroidota</taxon>
        <taxon>Bacteroidia</taxon>
        <taxon>Bacteroidales</taxon>
        <taxon>Candidatus Gallipaludibacter</taxon>
    </lineage>
</organism>
<reference evidence="5" key="1">
    <citation type="submission" date="2020-10" db="EMBL/GenBank/DDBJ databases">
        <authorList>
            <person name="Gilroy R."/>
        </authorList>
    </citation>
    <scope>NUCLEOTIDE SEQUENCE</scope>
    <source>
        <strain evidence="5">G3-3990</strain>
    </source>
</reference>
<protein>
    <recommendedName>
        <fullName evidence="4">Pectate lyase domain-containing protein</fullName>
    </recommendedName>
</protein>
<dbReference type="InterPro" id="IPR045032">
    <property type="entry name" value="PEL"/>
</dbReference>
<keyword evidence="2" id="KW-0119">Carbohydrate metabolism</keyword>
<dbReference type="Proteomes" id="UP000823641">
    <property type="component" value="Unassembled WGS sequence"/>
</dbReference>
<evidence type="ECO:0000256" key="1">
    <source>
        <dbReference type="ARBA" id="ARBA00023239"/>
    </source>
</evidence>
<proteinExistence type="inferred from homology"/>
<dbReference type="Pfam" id="PF00544">
    <property type="entry name" value="Pectate_lyase_4"/>
    <property type="match status" value="1"/>
</dbReference>
<feature type="domain" description="Pectate lyase" evidence="4">
    <location>
        <begin position="75"/>
        <end position="309"/>
    </location>
</feature>